<dbReference type="AlphaFoldDB" id="A0A3B0SUP9"/>
<reference evidence="3" key="1">
    <citation type="submission" date="2018-06" db="EMBL/GenBank/DDBJ databases">
        <authorList>
            <person name="Zhirakovskaya E."/>
        </authorList>
    </citation>
    <scope>NUCLEOTIDE SEQUENCE</scope>
</reference>
<name>A0A3B0SUP9_9ZZZZ</name>
<protein>
    <submittedName>
        <fullName evidence="3">N-methylhydantoinase A</fullName>
        <ecNumber evidence="3">3.5.2.14</ecNumber>
    </submittedName>
</protein>
<organism evidence="3">
    <name type="scientific">hydrothermal vent metagenome</name>
    <dbReference type="NCBI Taxonomy" id="652676"/>
    <lineage>
        <taxon>unclassified sequences</taxon>
        <taxon>metagenomes</taxon>
        <taxon>ecological metagenomes</taxon>
    </lineage>
</organism>
<feature type="domain" description="Hydantoinase A/oxoprolinase" evidence="1">
    <location>
        <begin position="171"/>
        <end position="443"/>
    </location>
</feature>
<evidence type="ECO:0000259" key="2">
    <source>
        <dbReference type="Pfam" id="PF05378"/>
    </source>
</evidence>
<evidence type="ECO:0000259" key="1">
    <source>
        <dbReference type="Pfam" id="PF01968"/>
    </source>
</evidence>
<dbReference type="GO" id="GO:0005829">
    <property type="term" value="C:cytosol"/>
    <property type="evidence" value="ECO:0007669"/>
    <property type="project" value="TreeGrafter"/>
</dbReference>
<dbReference type="PANTHER" id="PTHR11365">
    <property type="entry name" value="5-OXOPROLINASE RELATED"/>
    <property type="match status" value="1"/>
</dbReference>
<proteinExistence type="predicted"/>
<dbReference type="GO" id="GO:0017168">
    <property type="term" value="F:5-oxoprolinase (ATP-hydrolyzing) activity"/>
    <property type="evidence" value="ECO:0007669"/>
    <property type="project" value="TreeGrafter"/>
</dbReference>
<evidence type="ECO:0000313" key="3">
    <source>
        <dbReference type="EMBL" id="VAW07743.1"/>
    </source>
</evidence>
<dbReference type="InterPro" id="IPR008040">
    <property type="entry name" value="Hydant_A_N"/>
</dbReference>
<dbReference type="GO" id="GO:0006749">
    <property type="term" value="P:glutathione metabolic process"/>
    <property type="evidence" value="ECO:0007669"/>
    <property type="project" value="TreeGrafter"/>
</dbReference>
<dbReference type="Pfam" id="PF05378">
    <property type="entry name" value="Hydant_A_N"/>
    <property type="match status" value="1"/>
</dbReference>
<dbReference type="EMBL" id="UOEI01000543">
    <property type="protein sequence ID" value="VAW07743.1"/>
    <property type="molecule type" value="Genomic_DNA"/>
</dbReference>
<feature type="non-terminal residue" evidence="3">
    <location>
        <position position="444"/>
    </location>
</feature>
<dbReference type="InterPro" id="IPR045079">
    <property type="entry name" value="Oxoprolinase-like"/>
</dbReference>
<dbReference type="PANTHER" id="PTHR11365:SF23">
    <property type="entry name" value="HYPOTHETICAL 5-OXOPROLINASE (EUROFUNG)-RELATED"/>
    <property type="match status" value="1"/>
</dbReference>
<dbReference type="GO" id="GO:0047423">
    <property type="term" value="F:N-methylhydantoinase (ATP-hydrolyzing) activity"/>
    <property type="evidence" value="ECO:0007669"/>
    <property type="project" value="UniProtKB-EC"/>
</dbReference>
<keyword evidence="3" id="KW-0378">Hydrolase</keyword>
<sequence>MILGADVGGTFTDLVLVDGGSVTTAKISTSEIQGDAIVEGLERLTDGDPVDVFVHGTTVATNALLERAGARVALVTDSGFEDIVEIGRQDRPSLYDPFVDRPEPLVARTDRIGVKGTPETIAVGGVEAVAISLVDGHTEWEREASLGDAVGADVPISRSSVVAPEFREFERTSTTVLNAYLAPITSRYLSALEERMVGSGRVGSMAVMRSSGGLMSAVDAATLPVAVLLSGPAGGVVAAREFASALGIDHVISFDMGGTSTDVCRIVGGAIDVSYERSVAGYVCRMASAGIHTVGAGGGSVAWIDPGGSLRVGPRSAGSQPGPACYHRGGTEPTVTDANVVLGRIDPETMLGGTLPIDAEAAERAVSVLASDLGISTIDTALGIVVIAEEVMAGAIRSVSIEQGSDPRGASLLAFGGAGGLHAVSLARSLSMASVIIPPFGGVL</sequence>
<feature type="domain" description="Hydantoinase/oxoprolinase N-terminal" evidence="2">
    <location>
        <begin position="3"/>
        <end position="116"/>
    </location>
</feature>
<dbReference type="Pfam" id="PF01968">
    <property type="entry name" value="Hydantoinase_A"/>
    <property type="match status" value="1"/>
</dbReference>
<accession>A0A3B0SUP9</accession>
<dbReference type="EC" id="3.5.2.14" evidence="3"/>
<dbReference type="InterPro" id="IPR002821">
    <property type="entry name" value="Hydantoinase_A"/>
</dbReference>
<gene>
    <name evidence="3" type="ORF">MNBD_ACTINO01-586</name>
</gene>